<gene>
    <name evidence="5" type="ORF">PYH38_001276</name>
</gene>
<keyword evidence="6" id="KW-1185">Reference proteome</keyword>
<dbReference type="InterPro" id="IPR020449">
    <property type="entry name" value="Tscrpt_reg_AraC-type_HTH"/>
</dbReference>
<accession>A0ABY8CT61</accession>
<dbReference type="SUPFAM" id="SSF46689">
    <property type="entry name" value="Homeodomain-like"/>
    <property type="match status" value="2"/>
</dbReference>
<protein>
    <submittedName>
        <fullName evidence="5">AraC family transcriptional regulator</fullName>
    </submittedName>
</protein>
<dbReference type="Proteomes" id="UP001235547">
    <property type="component" value="Chromosome 2"/>
</dbReference>
<reference evidence="5 6" key="1">
    <citation type="submission" date="2023-03" db="EMBL/GenBank/DDBJ databases">
        <authorList>
            <person name="Kaur S."/>
            <person name="Espinosa-Saiz D."/>
            <person name="Velazquez E."/>
            <person name="Menendez E."/>
            <person name="diCenzo G.C."/>
        </authorList>
    </citation>
    <scope>NUCLEOTIDE SEQUENCE [LARGE SCALE GENOMIC DNA]</scope>
    <source>
        <strain evidence="5 6">LMG 27395</strain>
    </source>
</reference>
<keyword evidence="2" id="KW-0238">DNA-binding</keyword>
<evidence type="ECO:0000313" key="5">
    <source>
        <dbReference type="EMBL" id="WEX79903.1"/>
    </source>
</evidence>
<evidence type="ECO:0000256" key="3">
    <source>
        <dbReference type="ARBA" id="ARBA00023163"/>
    </source>
</evidence>
<dbReference type="InterPro" id="IPR018062">
    <property type="entry name" value="HTH_AraC-typ_CS"/>
</dbReference>
<evidence type="ECO:0000259" key="4">
    <source>
        <dbReference type="PROSITE" id="PS01124"/>
    </source>
</evidence>
<sequence>MHIRRDQLFVERLNVPPGGGTFTLSRLAVGIFLVDQQGHRLSLGSDHRLAIPLRASEGWVLPAGSEGVCEYDDPLSYVKLEVSDALLQDVGFDTPSDFRPVVGALDPLLVQLVRSAASNADTRRTLYRQTMDLAVAAHLAQLLLPVRTWAVAIEDRRLWRVLDYIHEHLADDLSLDEMASEATMSRFHFMRSFTKLVGKTPLQYVIQERMELAKVLLKTTRASIASVAHNVGYEDVSRFGKHFRRHTGVTPAVFRRG</sequence>
<dbReference type="EMBL" id="CP120370">
    <property type="protein sequence ID" value="WEX79903.1"/>
    <property type="molecule type" value="Genomic_DNA"/>
</dbReference>
<dbReference type="PROSITE" id="PS00041">
    <property type="entry name" value="HTH_ARAC_FAMILY_1"/>
    <property type="match status" value="1"/>
</dbReference>
<keyword evidence="3" id="KW-0804">Transcription</keyword>
<dbReference type="RefSeq" id="WP_280730604.1">
    <property type="nucleotide sequence ID" value="NZ_CP120367.1"/>
</dbReference>
<keyword evidence="1" id="KW-0805">Transcription regulation</keyword>
<organism evidence="5 6">
    <name type="scientific">Sinorhizobium numidicum</name>
    <dbReference type="NCBI Taxonomy" id="680248"/>
    <lineage>
        <taxon>Bacteria</taxon>
        <taxon>Pseudomonadati</taxon>
        <taxon>Pseudomonadota</taxon>
        <taxon>Alphaproteobacteria</taxon>
        <taxon>Hyphomicrobiales</taxon>
        <taxon>Rhizobiaceae</taxon>
        <taxon>Sinorhizobium/Ensifer group</taxon>
        <taxon>Sinorhizobium</taxon>
    </lineage>
</organism>
<dbReference type="SMART" id="SM00342">
    <property type="entry name" value="HTH_ARAC"/>
    <property type="match status" value="1"/>
</dbReference>
<dbReference type="PANTHER" id="PTHR46796">
    <property type="entry name" value="HTH-TYPE TRANSCRIPTIONAL ACTIVATOR RHAS-RELATED"/>
    <property type="match status" value="1"/>
</dbReference>
<proteinExistence type="predicted"/>
<dbReference type="PANTHER" id="PTHR46796:SF14">
    <property type="entry name" value="TRANSCRIPTIONAL REGULATORY PROTEIN"/>
    <property type="match status" value="1"/>
</dbReference>
<dbReference type="InterPro" id="IPR009057">
    <property type="entry name" value="Homeodomain-like_sf"/>
</dbReference>
<dbReference type="InterPro" id="IPR050204">
    <property type="entry name" value="AraC_XylS_family_regulators"/>
</dbReference>
<evidence type="ECO:0000313" key="6">
    <source>
        <dbReference type="Proteomes" id="UP001235547"/>
    </source>
</evidence>
<dbReference type="InterPro" id="IPR018060">
    <property type="entry name" value="HTH_AraC"/>
</dbReference>
<dbReference type="Pfam" id="PF12833">
    <property type="entry name" value="HTH_18"/>
    <property type="match status" value="1"/>
</dbReference>
<dbReference type="Gene3D" id="1.10.10.60">
    <property type="entry name" value="Homeodomain-like"/>
    <property type="match status" value="2"/>
</dbReference>
<dbReference type="PROSITE" id="PS01124">
    <property type="entry name" value="HTH_ARAC_FAMILY_2"/>
    <property type="match status" value="1"/>
</dbReference>
<evidence type="ECO:0000256" key="1">
    <source>
        <dbReference type="ARBA" id="ARBA00023015"/>
    </source>
</evidence>
<evidence type="ECO:0000256" key="2">
    <source>
        <dbReference type="ARBA" id="ARBA00023125"/>
    </source>
</evidence>
<feature type="domain" description="HTH araC/xylS-type" evidence="4">
    <location>
        <begin position="159"/>
        <end position="257"/>
    </location>
</feature>
<name>A0ABY8CT61_9HYPH</name>
<dbReference type="PRINTS" id="PR00032">
    <property type="entry name" value="HTHARAC"/>
</dbReference>